<evidence type="ECO:0000256" key="1">
    <source>
        <dbReference type="SAM" id="Phobius"/>
    </source>
</evidence>
<evidence type="ECO:0000313" key="2">
    <source>
        <dbReference type="EMBL" id="RYC93853.1"/>
    </source>
</evidence>
<dbReference type="AlphaFoldDB" id="A0A4Q2W3R9"/>
<protein>
    <submittedName>
        <fullName evidence="2">Uncharacterized protein</fullName>
    </submittedName>
</protein>
<keyword evidence="1" id="KW-0812">Transmembrane</keyword>
<organism evidence="2 3">
    <name type="scientific">Fusarium oxysporum f. sp. narcissi</name>
    <dbReference type="NCBI Taxonomy" id="451672"/>
    <lineage>
        <taxon>Eukaryota</taxon>
        <taxon>Fungi</taxon>
        <taxon>Dikarya</taxon>
        <taxon>Ascomycota</taxon>
        <taxon>Pezizomycotina</taxon>
        <taxon>Sordariomycetes</taxon>
        <taxon>Hypocreomycetidae</taxon>
        <taxon>Hypocreales</taxon>
        <taxon>Nectriaceae</taxon>
        <taxon>Fusarium</taxon>
        <taxon>Fusarium oxysporum species complex</taxon>
    </lineage>
</organism>
<dbReference type="Proteomes" id="UP000290540">
    <property type="component" value="Unassembled WGS sequence"/>
</dbReference>
<evidence type="ECO:0000313" key="3">
    <source>
        <dbReference type="Proteomes" id="UP000290540"/>
    </source>
</evidence>
<comment type="caution">
    <text evidence="2">The sequence shown here is derived from an EMBL/GenBank/DDBJ whole genome shotgun (WGS) entry which is preliminary data.</text>
</comment>
<proteinExistence type="predicted"/>
<gene>
    <name evidence="2" type="ORF">BFJ63_vAg3491</name>
</gene>
<reference evidence="2 3" key="1">
    <citation type="submission" date="2016-12" db="EMBL/GenBank/DDBJ databases">
        <title>Draft genome sequence of Fusarium oxysporum causing rot on Narcissus.</title>
        <authorList>
            <person name="Armitage A.D."/>
            <person name="Taylor A."/>
            <person name="Clarkson J.P."/>
            <person name="Harrison R.J."/>
            <person name="Jackson A.C."/>
        </authorList>
    </citation>
    <scope>NUCLEOTIDE SEQUENCE [LARGE SCALE GENOMIC DNA]</scope>
    <source>
        <strain evidence="2 3">N139</strain>
    </source>
</reference>
<dbReference type="EMBL" id="MQTW01000016">
    <property type="protein sequence ID" value="RYC93853.1"/>
    <property type="molecule type" value="Genomic_DNA"/>
</dbReference>
<accession>A0A4Q2W3R9</accession>
<name>A0A4Q2W3R9_FUSOX</name>
<keyword evidence="1" id="KW-1133">Transmembrane helix</keyword>
<feature type="transmembrane region" description="Helical" evidence="1">
    <location>
        <begin position="20"/>
        <end position="42"/>
    </location>
</feature>
<keyword evidence="1" id="KW-0472">Membrane</keyword>
<sequence length="48" mass="5226">MDAYVVVVEEALQVIFAVENIMHAFVCGGVGSIAAAVFLSFFTRFSRI</sequence>